<proteinExistence type="predicted"/>
<dbReference type="AlphaFoldDB" id="K0SD92"/>
<gene>
    <name evidence="4" type="ORF">THAOC_20921</name>
</gene>
<dbReference type="Pfam" id="PF20700">
    <property type="entry name" value="Mutator"/>
    <property type="match status" value="1"/>
</dbReference>
<accession>K0SD92</accession>
<feature type="compositionally biased region" description="Low complexity" evidence="2">
    <location>
        <begin position="146"/>
        <end position="161"/>
    </location>
</feature>
<feature type="coiled-coil region" evidence="1">
    <location>
        <begin position="799"/>
        <end position="826"/>
    </location>
</feature>
<keyword evidence="1" id="KW-0175">Coiled coil</keyword>
<feature type="compositionally biased region" description="Low complexity" evidence="2">
    <location>
        <begin position="224"/>
        <end position="238"/>
    </location>
</feature>
<reference evidence="4 5" key="1">
    <citation type="journal article" date="2012" name="Genome Biol.">
        <title>Genome and low-iron response of an oceanic diatom adapted to chronic iron limitation.</title>
        <authorList>
            <person name="Lommer M."/>
            <person name="Specht M."/>
            <person name="Roy A.S."/>
            <person name="Kraemer L."/>
            <person name="Andreson R."/>
            <person name="Gutowska M.A."/>
            <person name="Wolf J."/>
            <person name="Bergner S.V."/>
            <person name="Schilhabel M.B."/>
            <person name="Klostermeier U.C."/>
            <person name="Beiko R.G."/>
            <person name="Rosenstiel P."/>
            <person name="Hippler M."/>
            <person name="Laroche J."/>
        </authorList>
    </citation>
    <scope>NUCLEOTIDE SEQUENCE [LARGE SCALE GENOMIC DNA]</scope>
    <source>
        <strain evidence="4 5">CCMP1005</strain>
    </source>
</reference>
<dbReference type="EMBL" id="AGNL01023980">
    <property type="protein sequence ID" value="EJK58916.1"/>
    <property type="molecule type" value="Genomic_DNA"/>
</dbReference>
<feature type="region of interest" description="Disordered" evidence="2">
    <location>
        <begin position="1013"/>
        <end position="1074"/>
    </location>
</feature>
<evidence type="ECO:0000256" key="2">
    <source>
        <dbReference type="SAM" id="MobiDB-lite"/>
    </source>
</evidence>
<dbReference type="InterPro" id="IPR049012">
    <property type="entry name" value="Mutator_transp_dom"/>
</dbReference>
<feature type="compositionally biased region" description="Basic and acidic residues" evidence="2">
    <location>
        <begin position="189"/>
        <end position="200"/>
    </location>
</feature>
<feature type="compositionally biased region" description="Low complexity" evidence="2">
    <location>
        <begin position="172"/>
        <end position="187"/>
    </location>
</feature>
<protein>
    <recommendedName>
        <fullName evidence="3">Mutator-like transposase domain-containing protein</fullName>
    </recommendedName>
</protein>
<dbReference type="Proteomes" id="UP000266841">
    <property type="component" value="Unassembled WGS sequence"/>
</dbReference>
<keyword evidence="5" id="KW-1185">Reference proteome</keyword>
<feature type="compositionally biased region" description="Polar residues" evidence="2">
    <location>
        <begin position="207"/>
        <end position="218"/>
    </location>
</feature>
<evidence type="ECO:0000313" key="5">
    <source>
        <dbReference type="Proteomes" id="UP000266841"/>
    </source>
</evidence>
<feature type="region of interest" description="Disordered" evidence="2">
    <location>
        <begin position="144"/>
        <end position="352"/>
    </location>
</feature>
<feature type="compositionally biased region" description="Basic and acidic residues" evidence="2">
    <location>
        <begin position="1052"/>
        <end position="1064"/>
    </location>
</feature>
<name>K0SD92_THAOC</name>
<dbReference type="eggNOG" id="ENOG502R11V">
    <property type="taxonomic scope" value="Eukaryota"/>
</dbReference>
<feature type="compositionally biased region" description="Polar residues" evidence="2">
    <location>
        <begin position="278"/>
        <end position="308"/>
    </location>
</feature>
<sequence>MPSLYTGSPVAPPAVTPPVTTRTLHRQANTLNDELLLAIEALPRFLPLYWHTVKGLEELLREGGLHLPDKLLTNALKSIKVGERGWEKNNYQKKVHYCPCANGKAYDSPMKQRKGDPILCSVNEGYFAGFDFKFIGKYLQSSNEPAAAGGASSTTSTSSTGDEAARGTGEQGNASTAGATSASTAGNETARDTASGERGNEAMSSAADESSNEQAADESSNEHAAAGDASSATSSTGDEMARGSSLGNETARGTAAGERRNETAAGERHNESGDETARGSSLDEQGNASTAGATSPSADESSTATGGPSAQPGEGWANGVLRRNNCADPNCSVDHSSSPGRAVTPGAHIITPRNPKGNLAFLPAVDETPDGSPIGLCIAQLGLQSRCIKIGEDHRTKCEEGELTPGAHIITPRNPKGNLAFLPAVDETPDGSPIGLCIAQLGLQSRCIKIGEDHRTKCEEGELRIERDGRMHKGFEVYEVFVCNKCDFRKKVPYVQTETISTRKKKRGANPDLVGERFVHAAHGSGVTITQLGEVCDQLGLVRSGNKGLQGMVKKRKEYVSEAAEEQMRKNRIEHNEEVRRRHGSSADVKFTDASGISHSFAAGPVCADGAGATRSYQHRVTGSQHCTVICSNMTHKPLMLKHHQKSCVLCQRAISKLVVDGMRAQDITADDLLHEGRCYRNTALSPAQAEESALEELAETLLIDPQTNKFRSNEEAILALQVVTDGDTKGSKRFINKQVSLVPCFAGKAEQIPDIGHFIKAINNGFYKLKETCPELGGAKLLDAARIKVICSDVNKNIRQYGGKVAELDKELADYQERKENLRNAALNDIDAIGPHHCGDHSSCGDQCKYKEIENSYISKYKESPPAGKEGLNAENKEDRAEIVKLYEADIKSDYAKVARFRGATMSMSKAGQAKVNKVISQRLDKSNIDRVSETLSSNDCEGYFNMLTKFSQGKRINLDQTDSWQCFGMLAAGRKSNDRFEDEVHSLAGMKSMYVRDVQVDRCLRIKDKKRARQQTDVYKDRKKVKQMAKLQDSQKSLTLPGRHKSNKLNAKDNCKSAPEKPQKKRKKRRTKCKNCNCLHDGECPWPAGVNPDSVKPKSKTQLKEEKKMQELKEEMRSILHLIK</sequence>
<feature type="compositionally biased region" description="Basic residues" evidence="2">
    <location>
        <begin position="1065"/>
        <end position="1074"/>
    </location>
</feature>
<feature type="domain" description="Mutator-like transposase" evidence="3">
    <location>
        <begin position="455"/>
        <end position="847"/>
    </location>
</feature>
<evidence type="ECO:0000259" key="3">
    <source>
        <dbReference type="Pfam" id="PF20700"/>
    </source>
</evidence>
<feature type="region of interest" description="Disordered" evidence="2">
    <location>
        <begin position="1089"/>
        <end position="1114"/>
    </location>
</feature>
<organism evidence="4 5">
    <name type="scientific">Thalassiosira oceanica</name>
    <name type="common">Marine diatom</name>
    <dbReference type="NCBI Taxonomy" id="159749"/>
    <lineage>
        <taxon>Eukaryota</taxon>
        <taxon>Sar</taxon>
        <taxon>Stramenopiles</taxon>
        <taxon>Ochrophyta</taxon>
        <taxon>Bacillariophyta</taxon>
        <taxon>Coscinodiscophyceae</taxon>
        <taxon>Thalassiosirophycidae</taxon>
        <taxon>Thalassiosirales</taxon>
        <taxon>Thalassiosiraceae</taxon>
        <taxon>Thalassiosira</taxon>
    </lineage>
</organism>
<comment type="caution">
    <text evidence="4">The sequence shown here is derived from an EMBL/GenBank/DDBJ whole genome shotgun (WGS) entry which is preliminary data.</text>
</comment>
<feature type="compositionally biased region" description="Basic and acidic residues" evidence="2">
    <location>
        <begin position="257"/>
        <end position="277"/>
    </location>
</feature>
<feature type="compositionally biased region" description="Basic and acidic residues" evidence="2">
    <location>
        <begin position="1104"/>
        <end position="1114"/>
    </location>
</feature>
<evidence type="ECO:0000256" key="1">
    <source>
        <dbReference type="SAM" id="Coils"/>
    </source>
</evidence>
<evidence type="ECO:0000313" key="4">
    <source>
        <dbReference type="EMBL" id="EJK58916.1"/>
    </source>
</evidence>